<evidence type="ECO:0000256" key="3">
    <source>
        <dbReference type="ARBA" id="ARBA00023163"/>
    </source>
</evidence>
<protein>
    <recommendedName>
        <fullName evidence="4">HTH luxR-type domain-containing protein</fullName>
    </recommendedName>
</protein>
<dbReference type="AlphaFoldDB" id="A0AAQ0FJ98"/>
<keyword evidence="2" id="KW-0238">DNA-binding</keyword>
<dbReference type="SUPFAM" id="SSF46894">
    <property type="entry name" value="C-terminal effector domain of the bipartite response regulators"/>
    <property type="match status" value="1"/>
</dbReference>
<evidence type="ECO:0000256" key="2">
    <source>
        <dbReference type="ARBA" id="ARBA00023125"/>
    </source>
</evidence>
<evidence type="ECO:0000256" key="1">
    <source>
        <dbReference type="ARBA" id="ARBA00023015"/>
    </source>
</evidence>
<dbReference type="SMART" id="SM00421">
    <property type="entry name" value="HTH_LUXR"/>
    <property type="match status" value="1"/>
</dbReference>
<organism evidence="5 6">
    <name type="scientific">Burkholderia cepacia</name>
    <name type="common">Pseudomonas cepacia</name>
    <dbReference type="NCBI Taxonomy" id="292"/>
    <lineage>
        <taxon>Bacteria</taxon>
        <taxon>Pseudomonadati</taxon>
        <taxon>Pseudomonadota</taxon>
        <taxon>Betaproteobacteria</taxon>
        <taxon>Burkholderiales</taxon>
        <taxon>Burkholderiaceae</taxon>
        <taxon>Burkholderia</taxon>
        <taxon>Burkholderia cepacia complex</taxon>
    </lineage>
</organism>
<comment type="caution">
    <text evidence="5">The sequence shown here is derived from an EMBL/GenBank/DDBJ whole genome shotgun (WGS) entry which is preliminary data.</text>
</comment>
<dbReference type="Pfam" id="PF00196">
    <property type="entry name" value="GerE"/>
    <property type="match status" value="1"/>
</dbReference>
<evidence type="ECO:0000259" key="4">
    <source>
        <dbReference type="PROSITE" id="PS50043"/>
    </source>
</evidence>
<dbReference type="GO" id="GO:0003677">
    <property type="term" value="F:DNA binding"/>
    <property type="evidence" value="ECO:0007669"/>
    <property type="project" value="UniProtKB-KW"/>
</dbReference>
<accession>A0AAQ0FJ98</accession>
<dbReference type="PROSITE" id="PS50043">
    <property type="entry name" value="HTH_LUXR_2"/>
    <property type="match status" value="1"/>
</dbReference>
<sequence>MRARSLTAREKEGLKRTAAGKTYADIGLILPIYDRTAKFHLMTVMRKLRAADKAEAVMRATMPGFLQ</sequence>
<dbReference type="EMBL" id="QLUZ01000002">
    <property type="protein sequence ID" value="RAQ15084.1"/>
    <property type="molecule type" value="Genomic_DNA"/>
</dbReference>
<dbReference type="PRINTS" id="PR00038">
    <property type="entry name" value="HTHLUXR"/>
</dbReference>
<dbReference type="GO" id="GO:0006355">
    <property type="term" value="P:regulation of DNA-templated transcription"/>
    <property type="evidence" value="ECO:0007669"/>
    <property type="project" value="InterPro"/>
</dbReference>
<keyword evidence="1" id="KW-0805">Transcription regulation</keyword>
<dbReference type="Gene3D" id="1.10.10.10">
    <property type="entry name" value="Winged helix-like DNA-binding domain superfamily/Winged helix DNA-binding domain"/>
    <property type="match status" value="1"/>
</dbReference>
<dbReference type="Proteomes" id="UP000248899">
    <property type="component" value="Unassembled WGS sequence"/>
</dbReference>
<proteinExistence type="predicted"/>
<dbReference type="RefSeq" id="WP_111938808.1">
    <property type="nucleotide sequence ID" value="NZ_QLUZ01000002.1"/>
</dbReference>
<keyword evidence="3" id="KW-0804">Transcription</keyword>
<name>A0AAQ0FJ98_BURCE</name>
<reference evidence="5 6" key="1">
    <citation type="submission" date="2018-06" db="EMBL/GenBank/DDBJ databases">
        <title>Towards the identification of Burkholderia cepacia strain which caused fatal septicemia.</title>
        <authorList>
            <person name="Bui L.A.T."/>
            <person name="Zakharova I.B."/>
            <person name="Shpak I.M."/>
            <person name="Teteryatnikova N."/>
            <person name="Ustinov D.V."/>
            <person name="Kuzyutina Y.A."/>
            <person name="Nguyen H.N."/>
            <person name="Antonov A.S."/>
            <person name="Avdyusheva E.F."/>
            <person name="Victorov D.V."/>
        </authorList>
    </citation>
    <scope>NUCLEOTIDE SEQUENCE [LARGE SCALE GENOMIC DNA]</scope>
    <source>
        <strain evidence="5 6">PT02</strain>
    </source>
</reference>
<dbReference type="PANTHER" id="PTHR44688:SF16">
    <property type="entry name" value="DNA-BINDING TRANSCRIPTIONAL ACTIVATOR DEVR_DOSR"/>
    <property type="match status" value="1"/>
</dbReference>
<feature type="domain" description="HTH luxR-type" evidence="4">
    <location>
        <begin position="1"/>
        <end position="64"/>
    </location>
</feature>
<dbReference type="InterPro" id="IPR016032">
    <property type="entry name" value="Sig_transdc_resp-reg_C-effctor"/>
</dbReference>
<gene>
    <name evidence="5" type="ORF">DPR02_03475</name>
</gene>
<dbReference type="InterPro" id="IPR000792">
    <property type="entry name" value="Tscrpt_reg_LuxR_C"/>
</dbReference>
<evidence type="ECO:0000313" key="6">
    <source>
        <dbReference type="Proteomes" id="UP000248899"/>
    </source>
</evidence>
<dbReference type="CDD" id="cd06170">
    <property type="entry name" value="LuxR_C_like"/>
    <property type="match status" value="1"/>
</dbReference>
<dbReference type="InterPro" id="IPR036388">
    <property type="entry name" value="WH-like_DNA-bd_sf"/>
</dbReference>
<evidence type="ECO:0000313" key="5">
    <source>
        <dbReference type="EMBL" id="RAQ15084.1"/>
    </source>
</evidence>
<dbReference type="PANTHER" id="PTHR44688">
    <property type="entry name" value="DNA-BINDING TRANSCRIPTIONAL ACTIVATOR DEVR_DOSR"/>
    <property type="match status" value="1"/>
</dbReference>